<protein>
    <submittedName>
        <fullName evidence="1">Uncharacterized protein</fullName>
    </submittedName>
</protein>
<organism evidence="1 2">
    <name type="scientific">Obesumbacterium proteus ATCC 12841</name>
    <dbReference type="NCBI Taxonomy" id="1354268"/>
    <lineage>
        <taxon>Bacteria</taxon>
        <taxon>Pseudomonadati</taxon>
        <taxon>Pseudomonadota</taxon>
        <taxon>Gammaproteobacteria</taxon>
        <taxon>Enterobacterales</taxon>
        <taxon>Hafniaceae</taxon>
        <taxon>Obesumbacterium</taxon>
    </lineage>
</organism>
<dbReference type="AlphaFoldDB" id="A0AA91EJV2"/>
<gene>
    <name evidence="1" type="ORF">M993_02304</name>
</gene>
<proteinExistence type="predicted"/>
<dbReference type="EMBL" id="LXEX01000031">
    <property type="protein sequence ID" value="OAT59001.1"/>
    <property type="molecule type" value="Genomic_DNA"/>
</dbReference>
<dbReference type="Proteomes" id="UP000078431">
    <property type="component" value="Unassembled WGS sequence"/>
</dbReference>
<evidence type="ECO:0000313" key="2">
    <source>
        <dbReference type="Proteomes" id="UP000078431"/>
    </source>
</evidence>
<evidence type="ECO:0000313" key="1">
    <source>
        <dbReference type="EMBL" id="OAT59001.1"/>
    </source>
</evidence>
<dbReference type="RefSeq" id="WP_061552923.1">
    <property type="nucleotide sequence ID" value="NZ_LXEX01000031.1"/>
</dbReference>
<sequence length="157" mass="17666">MTDLNLFRNMLTYGEGYTTEQMALFESALNEITELRAKVLAFGGFSPADTANLITECGKASQQLVHFERSPNYTSETVASMRVVLRHSKSRSMLEQEVMLTYQHGSWFARVTVSDFPECDSPEAALGKLSDWLMRLGLASQVGSELRETMGALWRRD</sequence>
<reference evidence="1 2" key="1">
    <citation type="submission" date="2016-04" db="EMBL/GenBank/DDBJ databases">
        <title>ATOL: Assembling a taxonomically balanced genome-scale reconstruction of the evolutionary history of the Enterobacteriaceae.</title>
        <authorList>
            <person name="Plunkett G.III."/>
            <person name="Neeno-Eckwall E.C."/>
            <person name="Glasner J.D."/>
            <person name="Perna N.T."/>
        </authorList>
    </citation>
    <scope>NUCLEOTIDE SEQUENCE [LARGE SCALE GENOMIC DNA]</scope>
    <source>
        <strain evidence="1 2">ATCC 12841</strain>
    </source>
</reference>
<name>A0AA91EJV2_9GAMM</name>
<accession>A0AA91EJV2</accession>
<comment type="caution">
    <text evidence="1">The sequence shown here is derived from an EMBL/GenBank/DDBJ whole genome shotgun (WGS) entry which is preliminary data.</text>
</comment>
<keyword evidence="2" id="KW-1185">Reference proteome</keyword>